<organism evidence="1 2">
    <name type="scientific">Hyalomma asiaticum</name>
    <name type="common">Tick</name>
    <dbReference type="NCBI Taxonomy" id="266040"/>
    <lineage>
        <taxon>Eukaryota</taxon>
        <taxon>Metazoa</taxon>
        <taxon>Ecdysozoa</taxon>
        <taxon>Arthropoda</taxon>
        <taxon>Chelicerata</taxon>
        <taxon>Arachnida</taxon>
        <taxon>Acari</taxon>
        <taxon>Parasitiformes</taxon>
        <taxon>Ixodida</taxon>
        <taxon>Ixodoidea</taxon>
        <taxon>Ixodidae</taxon>
        <taxon>Hyalomminae</taxon>
        <taxon>Hyalomma</taxon>
    </lineage>
</organism>
<comment type="caution">
    <text evidence="1">The sequence shown here is derived from an EMBL/GenBank/DDBJ whole genome shotgun (WGS) entry which is preliminary data.</text>
</comment>
<dbReference type="Proteomes" id="UP000821845">
    <property type="component" value="Chromosome 3"/>
</dbReference>
<dbReference type="EMBL" id="CM023483">
    <property type="protein sequence ID" value="KAH6937375.1"/>
    <property type="molecule type" value="Genomic_DNA"/>
</dbReference>
<proteinExistence type="predicted"/>
<sequence length="132" mass="14505">MISRRTVVGPLRPVYLGSVTYIQSHIFAMVRFSSVLSLGMAVGDGEETTEDSVSLHWSRTQPGQSRLSHASGSAKPSSSPPSRFFHPLHPTTLSPVDHLRRLCVRAFERVAFGILFLPPARPPEQRDAPTGK</sequence>
<evidence type="ECO:0000313" key="1">
    <source>
        <dbReference type="EMBL" id="KAH6937375.1"/>
    </source>
</evidence>
<gene>
    <name evidence="1" type="ORF">HPB50_027519</name>
</gene>
<evidence type="ECO:0000313" key="2">
    <source>
        <dbReference type="Proteomes" id="UP000821845"/>
    </source>
</evidence>
<protein>
    <submittedName>
        <fullName evidence="1">Uncharacterized protein</fullName>
    </submittedName>
</protein>
<reference evidence="1" key="1">
    <citation type="submission" date="2020-05" db="EMBL/GenBank/DDBJ databases">
        <title>Large-scale comparative analyses of tick genomes elucidate their genetic diversity and vector capacities.</title>
        <authorList>
            <person name="Jia N."/>
            <person name="Wang J."/>
            <person name="Shi W."/>
            <person name="Du L."/>
            <person name="Sun Y."/>
            <person name="Zhan W."/>
            <person name="Jiang J."/>
            <person name="Wang Q."/>
            <person name="Zhang B."/>
            <person name="Ji P."/>
            <person name="Sakyi L.B."/>
            <person name="Cui X."/>
            <person name="Yuan T."/>
            <person name="Jiang B."/>
            <person name="Yang W."/>
            <person name="Lam T.T.-Y."/>
            <person name="Chang Q."/>
            <person name="Ding S."/>
            <person name="Wang X."/>
            <person name="Zhu J."/>
            <person name="Ruan X."/>
            <person name="Zhao L."/>
            <person name="Wei J."/>
            <person name="Que T."/>
            <person name="Du C."/>
            <person name="Cheng J."/>
            <person name="Dai P."/>
            <person name="Han X."/>
            <person name="Huang E."/>
            <person name="Gao Y."/>
            <person name="Liu J."/>
            <person name="Shao H."/>
            <person name="Ye R."/>
            <person name="Li L."/>
            <person name="Wei W."/>
            <person name="Wang X."/>
            <person name="Wang C."/>
            <person name="Yang T."/>
            <person name="Huo Q."/>
            <person name="Li W."/>
            <person name="Guo W."/>
            <person name="Chen H."/>
            <person name="Zhou L."/>
            <person name="Ni X."/>
            <person name="Tian J."/>
            <person name="Zhou Y."/>
            <person name="Sheng Y."/>
            <person name="Liu T."/>
            <person name="Pan Y."/>
            <person name="Xia L."/>
            <person name="Li J."/>
            <person name="Zhao F."/>
            <person name="Cao W."/>
        </authorList>
    </citation>
    <scope>NUCLEOTIDE SEQUENCE</scope>
    <source>
        <strain evidence="1">Hyas-2018</strain>
    </source>
</reference>
<accession>A0ACB7SRR3</accession>
<keyword evidence="2" id="KW-1185">Reference proteome</keyword>
<name>A0ACB7SRR3_HYAAI</name>